<dbReference type="InParanoid" id="M1DTI4"/>
<accession>M1DTI4</accession>
<reference evidence="2" key="2">
    <citation type="submission" date="2015-06" db="UniProtKB">
        <authorList>
            <consortium name="EnsemblPlants"/>
        </authorList>
    </citation>
    <scope>IDENTIFICATION</scope>
    <source>
        <strain evidence="2">DM1-3 516 R44</strain>
    </source>
</reference>
<keyword evidence="3" id="KW-1185">Reference proteome</keyword>
<dbReference type="PaxDb" id="4113-PGSC0003DMT400094148"/>
<dbReference type="AlphaFoldDB" id="M1DTI4"/>
<reference evidence="3" key="1">
    <citation type="journal article" date="2011" name="Nature">
        <title>Genome sequence and analysis of the tuber crop potato.</title>
        <authorList>
            <consortium name="The Potato Genome Sequencing Consortium"/>
        </authorList>
    </citation>
    <scope>NUCLEOTIDE SEQUENCE [LARGE SCALE GENOMIC DNA]</scope>
    <source>
        <strain evidence="3">cv. DM1-3 516 R44</strain>
    </source>
</reference>
<protein>
    <submittedName>
        <fullName evidence="2">Integrase core domain containing protein</fullName>
    </submittedName>
</protein>
<name>M1DTI4_SOLTU</name>
<feature type="region of interest" description="Disordered" evidence="1">
    <location>
        <begin position="58"/>
        <end position="79"/>
    </location>
</feature>
<evidence type="ECO:0000313" key="3">
    <source>
        <dbReference type="Proteomes" id="UP000011115"/>
    </source>
</evidence>
<dbReference type="Gramene" id="PGSC0003DMT400094148">
    <property type="protein sequence ID" value="PGSC0003DMT400094148"/>
    <property type="gene ID" value="PGSC0003DMG400043719"/>
</dbReference>
<sequence length="106" mass="12263">MTQMRTELGLVLKHLRGGSNTENWRHGQGNQGRNYGNYNREGQYVLDGNLNRDNNYNRNNYGNRNDRVGPYVPPQNWKSGAREAGGNLARIEDMMKLEAIWRVLKI</sequence>
<evidence type="ECO:0000313" key="2">
    <source>
        <dbReference type="EnsemblPlants" id="PGSC0003DMT400094148"/>
    </source>
</evidence>
<evidence type="ECO:0000256" key="1">
    <source>
        <dbReference type="SAM" id="MobiDB-lite"/>
    </source>
</evidence>
<dbReference type="Proteomes" id="UP000011115">
    <property type="component" value="Unassembled WGS sequence"/>
</dbReference>
<dbReference type="HOGENOM" id="CLU_117887_1_1_1"/>
<feature type="compositionally biased region" description="Low complexity" evidence="1">
    <location>
        <begin position="26"/>
        <end position="41"/>
    </location>
</feature>
<organism evidence="2 3">
    <name type="scientific">Solanum tuberosum</name>
    <name type="common">Potato</name>
    <dbReference type="NCBI Taxonomy" id="4113"/>
    <lineage>
        <taxon>Eukaryota</taxon>
        <taxon>Viridiplantae</taxon>
        <taxon>Streptophyta</taxon>
        <taxon>Embryophyta</taxon>
        <taxon>Tracheophyta</taxon>
        <taxon>Spermatophyta</taxon>
        <taxon>Magnoliopsida</taxon>
        <taxon>eudicotyledons</taxon>
        <taxon>Gunneridae</taxon>
        <taxon>Pentapetalae</taxon>
        <taxon>asterids</taxon>
        <taxon>lamiids</taxon>
        <taxon>Solanales</taxon>
        <taxon>Solanaceae</taxon>
        <taxon>Solanoideae</taxon>
        <taxon>Solaneae</taxon>
        <taxon>Solanum</taxon>
    </lineage>
</organism>
<proteinExistence type="predicted"/>
<feature type="region of interest" description="Disordered" evidence="1">
    <location>
        <begin position="18"/>
        <end position="41"/>
    </location>
</feature>
<dbReference type="EnsemblPlants" id="PGSC0003DMT400094148">
    <property type="protein sequence ID" value="PGSC0003DMT400094148"/>
    <property type="gene ID" value="PGSC0003DMG400043719"/>
</dbReference>